<keyword evidence="14" id="KW-1185">Reference proteome</keyword>
<feature type="transmembrane region" description="Helical" evidence="11">
    <location>
        <begin position="327"/>
        <end position="350"/>
    </location>
</feature>
<dbReference type="PANTHER" id="PTHR45620:SF1">
    <property type="entry name" value="G-PROTEIN COUPLED RECEPTORS FAMILY 2 PROFILE 2 DOMAIN-CONTAINING PROTEIN"/>
    <property type="match status" value="1"/>
</dbReference>
<dbReference type="GO" id="GO:0008528">
    <property type="term" value="F:G protein-coupled peptide receptor activity"/>
    <property type="evidence" value="ECO:0007669"/>
    <property type="project" value="TreeGrafter"/>
</dbReference>
<comment type="subcellular location">
    <subcellularLocation>
        <location evidence="1">Cell membrane</location>
        <topology evidence="1">Multi-pass membrane protein</topology>
    </subcellularLocation>
</comment>
<dbReference type="GeneID" id="111135125"/>
<dbReference type="InterPro" id="IPR017983">
    <property type="entry name" value="GPCR_2_secretin-like_CS"/>
</dbReference>
<feature type="transmembrane region" description="Helical" evidence="11">
    <location>
        <begin position="163"/>
        <end position="181"/>
    </location>
</feature>
<dbReference type="PANTHER" id="PTHR45620">
    <property type="entry name" value="PDF RECEPTOR-LIKE PROTEIN-RELATED"/>
    <property type="match status" value="1"/>
</dbReference>
<dbReference type="OrthoDB" id="16753at2759"/>
<keyword evidence="4 11" id="KW-0812">Transmembrane</keyword>
<sequence>MDVDRVYRVSKIQQTYRILEEQLKCNNTIHNSPPTKGLSCPPVFDFVMCWTSTEAGTTAVKLCPSYIDNFVKDGMVTRRCTENGTWFINPETLDTWTNFTDCIPDQSLSKAVQRHVDNLEKISTAGYSVSLVMLVLAIVFLLRCRLSKPKRTRSKISTLHINLFLSFLLRAAMGLLQNNLFKEIYFRSMDSENNEMWECKLITAFNLYVLVASAFWLSVEAFVLIRLFHNWKYLQIRNAAWNHIAIGWGGPLLLVLPWAISKITNEDEWCWHSHPRTWVNWAFVRGPILFLIIVNEVLFIKILMFLWKRLRKPSSDPQFKSIILAMARHLCILIPLFGISDIVFVLMSFWYDVEYLYAEMLFNSLQGCMLSFTLCFAEKKALQEFRQVCFRGKRTRAMPLRRRNPNLTY</sequence>
<organism evidence="14 15">
    <name type="scientific">Crassostrea virginica</name>
    <name type="common">Eastern oyster</name>
    <dbReference type="NCBI Taxonomy" id="6565"/>
    <lineage>
        <taxon>Eukaryota</taxon>
        <taxon>Metazoa</taxon>
        <taxon>Spiralia</taxon>
        <taxon>Lophotrochozoa</taxon>
        <taxon>Mollusca</taxon>
        <taxon>Bivalvia</taxon>
        <taxon>Autobranchia</taxon>
        <taxon>Pteriomorphia</taxon>
        <taxon>Ostreida</taxon>
        <taxon>Ostreoidea</taxon>
        <taxon>Ostreidae</taxon>
        <taxon>Crassostrea</taxon>
    </lineage>
</organism>
<evidence type="ECO:0000313" key="14">
    <source>
        <dbReference type="Proteomes" id="UP000694844"/>
    </source>
</evidence>
<keyword evidence="10" id="KW-0807">Transducer</keyword>
<dbReference type="InterPro" id="IPR000832">
    <property type="entry name" value="GPCR_2_secretin-like"/>
</dbReference>
<keyword evidence="7 11" id="KW-0472">Membrane</keyword>
<feature type="transmembrane region" description="Helical" evidence="11">
    <location>
        <begin position="280"/>
        <end position="306"/>
    </location>
</feature>
<dbReference type="Gene3D" id="4.10.1240.10">
    <property type="entry name" value="GPCR, family 2, extracellular hormone receptor domain"/>
    <property type="match status" value="1"/>
</dbReference>
<comment type="similarity">
    <text evidence="2">Belongs to the G-protein coupled receptor 2 family.</text>
</comment>
<evidence type="ECO:0000256" key="5">
    <source>
        <dbReference type="ARBA" id="ARBA00022989"/>
    </source>
</evidence>
<feature type="transmembrane region" description="Helical" evidence="11">
    <location>
        <begin position="201"/>
        <end position="228"/>
    </location>
</feature>
<evidence type="ECO:0000259" key="13">
    <source>
        <dbReference type="PROSITE" id="PS50261"/>
    </source>
</evidence>
<evidence type="ECO:0000256" key="2">
    <source>
        <dbReference type="ARBA" id="ARBA00005314"/>
    </source>
</evidence>
<keyword evidence="5 11" id="KW-1133">Transmembrane helix</keyword>
<evidence type="ECO:0000256" key="3">
    <source>
        <dbReference type="ARBA" id="ARBA00022475"/>
    </source>
</evidence>
<evidence type="ECO:0000256" key="6">
    <source>
        <dbReference type="ARBA" id="ARBA00023040"/>
    </source>
</evidence>
<feature type="transmembrane region" description="Helical" evidence="11">
    <location>
        <begin position="124"/>
        <end position="142"/>
    </location>
</feature>
<dbReference type="InterPro" id="IPR017981">
    <property type="entry name" value="GPCR_2-like_7TM"/>
</dbReference>
<evidence type="ECO:0000256" key="7">
    <source>
        <dbReference type="ARBA" id="ARBA00023136"/>
    </source>
</evidence>
<dbReference type="KEGG" id="cvn:111135125"/>
<dbReference type="GO" id="GO:0017046">
    <property type="term" value="F:peptide hormone binding"/>
    <property type="evidence" value="ECO:0007669"/>
    <property type="project" value="TreeGrafter"/>
</dbReference>
<dbReference type="RefSeq" id="XP_022340587.1">
    <property type="nucleotide sequence ID" value="XM_022484879.1"/>
</dbReference>
<dbReference type="PROSITE" id="PS00649">
    <property type="entry name" value="G_PROTEIN_RECEP_F2_1"/>
    <property type="match status" value="1"/>
</dbReference>
<feature type="domain" description="G-protein coupled receptors family 2 profile 2" evidence="13">
    <location>
        <begin position="119"/>
        <end position="378"/>
    </location>
</feature>
<reference evidence="15" key="1">
    <citation type="submission" date="2025-08" db="UniProtKB">
        <authorList>
            <consortium name="RefSeq"/>
        </authorList>
    </citation>
    <scope>IDENTIFICATION</scope>
    <source>
        <tissue evidence="15">Whole sample</tissue>
    </source>
</reference>
<dbReference type="SMART" id="SM00008">
    <property type="entry name" value="HormR"/>
    <property type="match status" value="1"/>
</dbReference>
<keyword evidence="8" id="KW-0675">Receptor</keyword>
<dbReference type="InterPro" id="IPR050332">
    <property type="entry name" value="GPCR_2"/>
</dbReference>
<accession>A0A8B8EIV4</accession>
<proteinExistence type="inferred from homology"/>
<dbReference type="PROSITE" id="PS50227">
    <property type="entry name" value="G_PROTEIN_RECEP_F2_3"/>
    <property type="match status" value="1"/>
</dbReference>
<evidence type="ECO:0000256" key="10">
    <source>
        <dbReference type="ARBA" id="ARBA00023224"/>
    </source>
</evidence>
<dbReference type="PROSITE" id="PS50261">
    <property type="entry name" value="G_PROTEIN_RECEP_F2_4"/>
    <property type="match status" value="1"/>
</dbReference>
<dbReference type="SUPFAM" id="SSF81321">
    <property type="entry name" value="Family A G protein-coupled receptor-like"/>
    <property type="match status" value="1"/>
</dbReference>
<name>A0A8B8EIV4_CRAVI</name>
<dbReference type="Proteomes" id="UP000694844">
    <property type="component" value="Chromosome 5"/>
</dbReference>
<gene>
    <name evidence="15" type="primary">LOC111135125</name>
</gene>
<dbReference type="GO" id="GO:0007166">
    <property type="term" value="P:cell surface receptor signaling pathway"/>
    <property type="evidence" value="ECO:0007669"/>
    <property type="project" value="InterPro"/>
</dbReference>
<dbReference type="InterPro" id="IPR036445">
    <property type="entry name" value="GPCR_2_extracell_dom_sf"/>
</dbReference>
<evidence type="ECO:0000256" key="9">
    <source>
        <dbReference type="ARBA" id="ARBA00023180"/>
    </source>
</evidence>
<dbReference type="Pfam" id="PF00002">
    <property type="entry name" value="7tm_2"/>
    <property type="match status" value="1"/>
</dbReference>
<dbReference type="GO" id="GO:0007188">
    <property type="term" value="P:adenylate cyclase-modulating G protein-coupled receptor signaling pathway"/>
    <property type="evidence" value="ECO:0007669"/>
    <property type="project" value="TreeGrafter"/>
</dbReference>
<evidence type="ECO:0000256" key="4">
    <source>
        <dbReference type="ARBA" id="ARBA00022692"/>
    </source>
</evidence>
<keyword evidence="6" id="KW-0297">G-protein coupled receptor</keyword>
<dbReference type="InterPro" id="IPR001879">
    <property type="entry name" value="GPCR_2_extracellular_dom"/>
</dbReference>
<evidence type="ECO:0000313" key="15">
    <source>
        <dbReference type="RefSeq" id="XP_022340587.1"/>
    </source>
</evidence>
<evidence type="ECO:0000256" key="8">
    <source>
        <dbReference type="ARBA" id="ARBA00023170"/>
    </source>
</evidence>
<dbReference type="Pfam" id="PF02793">
    <property type="entry name" value="HRM"/>
    <property type="match status" value="1"/>
</dbReference>
<dbReference type="Gene3D" id="1.20.1070.10">
    <property type="entry name" value="Rhodopsin 7-helix transmembrane proteins"/>
    <property type="match status" value="1"/>
</dbReference>
<protein>
    <submittedName>
        <fullName evidence="15">Gastric inhibitory polypeptide receptor-like isoform X1</fullName>
    </submittedName>
</protein>
<evidence type="ECO:0000259" key="12">
    <source>
        <dbReference type="PROSITE" id="PS50227"/>
    </source>
</evidence>
<dbReference type="AlphaFoldDB" id="A0A8B8EIV4"/>
<evidence type="ECO:0000256" key="11">
    <source>
        <dbReference type="SAM" id="Phobius"/>
    </source>
</evidence>
<dbReference type="SUPFAM" id="SSF111418">
    <property type="entry name" value="Hormone receptor domain"/>
    <property type="match status" value="1"/>
</dbReference>
<feature type="transmembrane region" description="Helical" evidence="11">
    <location>
        <begin position="356"/>
        <end position="377"/>
    </location>
</feature>
<feature type="transmembrane region" description="Helical" evidence="11">
    <location>
        <begin position="240"/>
        <end position="260"/>
    </location>
</feature>
<feature type="domain" description="G-protein coupled receptors family 2 profile 1" evidence="12">
    <location>
        <begin position="24"/>
        <end position="106"/>
    </location>
</feature>
<evidence type="ECO:0000256" key="1">
    <source>
        <dbReference type="ARBA" id="ARBA00004651"/>
    </source>
</evidence>
<dbReference type="GO" id="GO:0005886">
    <property type="term" value="C:plasma membrane"/>
    <property type="evidence" value="ECO:0007669"/>
    <property type="project" value="UniProtKB-SubCell"/>
</dbReference>
<keyword evidence="3" id="KW-1003">Cell membrane</keyword>
<keyword evidence="9" id="KW-0325">Glycoprotein</keyword>
<dbReference type="PRINTS" id="PR00249">
    <property type="entry name" value="GPCRSECRETIN"/>
</dbReference>